<feature type="domain" description="F-box" evidence="2">
    <location>
        <begin position="36"/>
        <end position="82"/>
    </location>
</feature>
<reference evidence="4" key="1">
    <citation type="submission" date="2025-08" db="UniProtKB">
        <authorList>
            <consortium name="RefSeq"/>
        </authorList>
    </citation>
    <scope>IDENTIFICATION</scope>
</reference>
<dbReference type="CDD" id="cd22093">
    <property type="entry name" value="F-box_FBXO15"/>
    <property type="match status" value="1"/>
</dbReference>
<feature type="region of interest" description="Disordered" evidence="1">
    <location>
        <begin position="12"/>
        <end position="36"/>
    </location>
</feature>
<dbReference type="InterPro" id="IPR036047">
    <property type="entry name" value="F-box-like_dom_sf"/>
</dbReference>
<dbReference type="GO" id="GO:0019005">
    <property type="term" value="C:SCF ubiquitin ligase complex"/>
    <property type="evidence" value="ECO:0007669"/>
    <property type="project" value="TreeGrafter"/>
</dbReference>
<evidence type="ECO:0000259" key="2">
    <source>
        <dbReference type="PROSITE" id="PS50181"/>
    </source>
</evidence>
<dbReference type="InterPro" id="IPR001810">
    <property type="entry name" value="F-box_dom"/>
</dbReference>
<dbReference type="AlphaFoldDB" id="A0A6P8GWG5"/>
<dbReference type="SUPFAM" id="SSF81383">
    <property type="entry name" value="F-box domain"/>
    <property type="match status" value="1"/>
</dbReference>
<dbReference type="PANTHER" id="PTHR46731:SF1">
    <property type="entry name" value="F-BOX ONLY PROTEIN 15"/>
    <property type="match status" value="1"/>
</dbReference>
<dbReference type="Pfam" id="PF12937">
    <property type="entry name" value="F-box-like"/>
    <property type="match status" value="1"/>
</dbReference>
<dbReference type="PROSITE" id="PS50181">
    <property type="entry name" value="FBOX"/>
    <property type="match status" value="1"/>
</dbReference>
<dbReference type="GeneID" id="105890163"/>
<dbReference type="SMART" id="SM00256">
    <property type="entry name" value="FBOX"/>
    <property type="match status" value="1"/>
</dbReference>
<evidence type="ECO:0000256" key="1">
    <source>
        <dbReference type="SAM" id="MobiDB-lite"/>
    </source>
</evidence>
<dbReference type="CTD" id="201456"/>
<dbReference type="PANTHER" id="PTHR46731">
    <property type="entry name" value="F-BOX ONLY PROTEIN 15"/>
    <property type="match status" value="1"/>
</dbReference>
<gene>
    <name evidence="4" type="primary">fbxo15</name>
</gene>
<dbReference type="Proteomes" id="UP000515152">
    <property type="component" value="Chromosome 17"/>
</dbReference>
<dbReference type="OrthoDB" id="3219396at2759"/>
<sequence>MEKSRVMATKFLKKRKQGRKSSREKPSCGWPPSRHENHIARLPPEVLLKILTFLDAPALYSLGCVNKQLHELANTNALWYRLYIRECAKKKTLKAKLVDEVAYGLTSATIQEKPRGHWKRLLFKKMAGFNQSKWISQLKVINPYTGLPRQTEHVLRSLGVTWELTMTDKEGRQSTFKHSHAFFSESTLNLTWIGLGGPEWWKILSLHFHGVVPLTLDRGSASRRPATWRSLIAEADTKKYSWKFFGYDRLVRVKHSMLFPGLIVGLWRSNVDIVFVKVNLHLHKLVEKILLGSITCPYAVPEYQPVFDDVDPEYGLHGYKVHVELHDMMKLIMSDQFTGLFCRRQNISDGYVMLRAISREKKSEHTAFADKFSLKWRSEGLEGVVESCCVMSVTVLDESQTPFWCVCSPVAIVLSNEDVWYDYRGEPYVIRYKDSDGKISMDLIWMEELGQYFLVKFNVYLPVAKINRCFGRNY</sequence>
<evidence type="ECO:0000313" key="4">
    <source>
        <dbReference type="RefSeq" id="XP_031439817.1"/>
    </source>
</evidence>
<proteinExistence type="predicted"/>
<keyword evidence="3" id="KW-1185">Reference proteome</keyword>
<dbReference type="Gene3D" id="1.20.1280.50">
    <property type="match status" value="1"/>
</dbReference>
<protein>
    <submittedName>
        <fullName evidence="4">F-box only protein 15</fullName>
    </submittedName>
</protein>
<accession>A0A6P8GWG5</accession>
<dbReference type="KEGG" id="char:105890163"/>
<dbReference type="RefSeq" id="XP_031439817.1">
    <property type="nucleotide sequence ID" value="XM_031583957.2"/>
</dbReference>
<name>A0A6P8GWG5_CLUHA</name>
<evidence type="ECO:0000313" key="3">
    <source>
        <dbReference type="Proteomes" id="UP000515152"/>
    </source>
</evidence>
<organism evidence="3 4">
    <name type="scientific">Clupea harengus</name>
    <name type="common">Atlantic herring</name>
    <dbReference type="NCBI Taxonomy" id="7950"/>
    <lineage>
        <taxon>Eukaryota</taxon>
        <taxon>Metazoa</taxon>
        <taxon>Chordata</taxon>
        <taxon>Craniata</taxon>
        <taxon>Vertebrata</taxon>
        <taxon>Euteleostomi</taxon>
        <taxon>Actinopterygii</taxon>
        <taxon>Neopterygii</taxon>
        <taxon>Teleostei</taxon>
        <taxon>Clupei</taxon>
        <taxon>Clupeiformes</taxon>
        <taxon>Clupeoidei</taxon>
        <taxon>Clupeidae</taxon>
        <taxon>Clupea</taxon>
    </lineage>
</organism>